<dbReference type="PANTHER" id="PTHR36114:SF1">
    <property type="entry name" value="16.7 KDA PROTEIN IN WHIE LOCUS"/>
    <property type="match status" value="1"/>
</dbReference>
<proteinExistence type="predicted"/>
<evidence type="ECO:0000313" key="2">
    <source>
        <dbReference type="EMBL" id="BEQ14987.1"/>
    </source>
</evidence>
<dbReference type="RefSeq" id="WP_338598761.1">
    <property type="nucleotide sequence ID" value="NZ_AP028679.1"/>
</dbReference>
<protein>
    <recommendedName>
        <fullName evidence="1">Cupin type-2 domain-containing protein</fullName>
    </recommendedName>
</protein>
<dbReference type="InterPro" id="IPR014710">
    <property type="entry name" value="RmlC-like_jellyroll"/>
</dbReference>
<dbReference type="InterPro" id="IPR011051">
    <property type="entry name" value="RmlC_Cupin_sf"/>
</dbReference>
<accession>A0AAU9F108</accession>
<dbReference type="Pfam" id="PF07883">
    <property type="entry name" value="Cupin_2"/>
    <property type="match status" value="1"/>
</dbReference>
<reference evidence="3" key="1">
    <citation type="journal article" date="2023" name="Arch. Microbiol.">
        <title>Desulfoferula mesophilus gen. nov. sp. nov., a mesophilic sulfate-reducing bacterium isolated from a brackish lake sediment.</title>
        <authorList>
            <person name="Watanabe T."/>
            <person name="Yabe T."/>
            <person name="Tsuji J.M."/>
            <person name="Fukui M."/>
        </authorList>
    </citation>
    <scope>NUCLEOTIDE SEQUENCE [LARGE SCALE GENOMIC DNA]</scope>
    <source>
        <strain evidence="3">12FAK</strain>
    </source>
</reference>
<dbReference type="InterPro" id="IPR052044">
    <property type="entry name" value="PKS_Associated_Protein"/>
</dbReference>
<dbReference type="InterPro" id="IPR013096">
    <property type="entry name" value="Cupin_2"/>
</dbReference>
<dbReference type="CDD" id="cd02214">
    <property type="entry name" value="cupin_MJ1618"/>
    <property type="match status" value="1"/>
</dbReference>
<feature type="domain" description="Cupin type-2" evidence="1">
    <location>
        <begin position="40"/>
        <end position="107"/>
    </location>
</feature>
<name>A0AAU9F108_9BACT</name>
<gene>
    <name evidence="2" type="ORF">FAK_20530</name>
</gene>
<evidence type="ECO:0000259" key="1">
    <source>
        <dbReference type="Pfam" id="PF07883"/>
    </source>
</evidence>
<organism evidence="2 3">
    <name type="scientific">Desulfoferula mesophila</name>
    <dbReference type="NCBI Taxonomy" id="3058419"/>
    <lineage>
        <taxon>Bacteria</taxon>
        <taxon>Pseudomonadati</taxon>
        <taxon>Thermodesulfobacteriota</taxon>
        <taxon>Desulfarculia</taxon>
        <taxon>Desulfarculales</taxon>
        <taxon>Desulfarculaceae</taxon>
        <taxon>Desulfoferula</taxon>
    </lineage>
</organism>
<dbReference type="Proteomes" id="UP001366166">
    <property type="component" value="Chromosome"/>
</dbReference>
<sequence>MLHKKADQLGFFTAQDGCLLAEVLHPSNDPMAGEISLARACLPPGQSTTPHRLEFLEIYYVLRGRGVLHQDGQAQEVGPESCVYLPPGSRQWIENTGLDDLVFLCVCHPAWRAEGDHPA</sequence>
<keyword evidence="3" id="KW-1185">Reference proteome</keyword>
<dbReference type="SUPFAM" id="SSF51182">
    <property type="entry name" value="RmlC-like cupins"/>
    <property type="match status" value="1"/>
</dbReference>
<dbReference type="PANTHER" id="PTHR36114">
    <property type="entry name" value="16.7 KDA PROTEIN IN WHIE LOCUS"/>
    <property type="match status" value="1"/>
</dbReference>
<evidence type="ECO:0000313" key="3">
    <source>
        <dbReference type="Proteomes" id="UP001366166"/>
    </source>
</evidence>
<dbReference type="AlphaFoldDB" id="A0AAU9F108"/>
<dbReference type="Gene3D" id="2.60.120.10">
    <property type="entry name" value="Jelly Rolls"/>
    <property type="match status" value="1"/>
</dbReference>
<dbReference type="KEGG" id="dmp:FAK_20530"/>
<dbReference type="EMBL" id="AP028679">
    <property type="protein sequence ID" value="BEQ14987.1"/>
    <property type="molecule type" value="Genomic_DNA"/>
</dbReference>